<evidence type="ECO:0000313" key="4">
    <source>
        <dbReference type="Proteomes" id="UP000319094"/>
    </source>
</evidence>
<dbReference type="InterPro" id="IPR036291">
    <property type="entry name" value="NAD(P)-bd_dom_sf"/>
</dbReference>
<feature type="domain" description="Saccharopine dehydrogenase NADP binding" evidence="1">
    <location>
        <begin position="6"/>
        <end position="129"/>
    </location>
</feature>
<proteinExistence type="predicted"/>
<keyword evidence="4" id="KW-1185">Reference proteome</keyword>
<sequence length="389" mass="41394">MSGGRVLVIGGVGQIGRHAVRLLGTFPEVQSVTIGDVDTTRAELLAAELGDRGSMVRLDATDRAQLDLALAESDLVLNALGPFNRFGLPILTAAIENGVPYVDICDDWEATELFLALDHHARAAGVTAIIGAGLSPGITNLLAVLAARGYESVDRLLTSWSLSGASVEFEEAYDGHRPPGSAAMYHWIEQATGTIRVWRDGALADVPPLERLVVRYPELGEAPVHTLGHPEPITLPPVIGGVRESLNVMTGPEWVFDALRDTADRVNSGELTIAGGVERMANNTPPETREERLRLPSVWAMAEGSKDGRKVATAVRMAALPAHRMGGSTGYPAAIAALLVLRGDITETGVLPPERAIHPERFFAELGRVTTPAVASVDDLVIIEEEALA</sequence>
<reference evidence="3 4" key="1">
    <citation type="submission" date="2019-06" db="EMBL/GenBank/DDBJ databases">
        <title>Sequencing the genomes of 1000 actinobacteria strains.</title>
        <authorList>
            <person name="Klenk H.-P."/>
        </authorList>
    </citation>
    <scope>NUCLEOTIDE SEQUENCE [LARGE SCALE GENOMIC DNA]</scope>
    <source>
        <strain evidence="3 4">DSM 8803</strain>
    </source>
</reference>
<accession>A0A542Y2A9</accession>
<comment type="caution">
    <text evidence="3">The sequence shown here is derived from an EMBL/GenBank/DDBJ whole genome shotgun (WGS) entry which is preliminary data.</text>
</comment>
<evidence type="ECO:0000313" key="3">
    <source>
        <dbReference type="EMBL" id="TQL42206.1"/>
    </source>
</evidence>
<dbReference type="Proteomes" id="UP000319094">
    <property type="component" value="Unassembled WGS sequence"/>
</dbReference>
<protein>
    <submittedName>
        <fullName evidence="3">Saccharopine dehydrogenase-like NADP-dependent oxidoreductase</fullName>
    </submittedName>
</protein>
<dbReference type="Pfam" id="PF03435">
    <property type="entry name" value="Sacchrp_dh_NADP"/>
    <property type="match status" value="1"/>
</dbReference>
<name>A0A542Y2A9_9MICO</name>
<dbReference type="PANTHER" id="PTHR43796:SF2">
    <property type="entry name" value="CARBOXYNORSPERMIDINE SYNTHASE"/>
    <property type="match status" value="1"/>
</dbReference>
<dbReference type="EMBL" id="VFON01000001">
    <property type="protein sequence ID" value="TQL42206.1"/>
    <property type="molecule type" value="Genomic_DNA"/>
</dbReference>
<organism evidence="3 4">
    <name type="scientific">Leucobacter komagatae</name>
    <dbReference type="NCBI Taxonomy" id="55969"/>
    <lineage>
        <taxon>Bacteria</taxon>
        <taxon>Bacillati</taxon>
        <taxon>Actinomycetota</taxon>
        <taxon>Actinomycetes</taxon>
        <taxon>Micrococcales</taxon>
        <taxon>Microbacteriaceae</taxon>
        <taxon>Leucobacter</taxon>
    </lineage>
</organism>
<dbReference type="Gene3D" id="3.30.360.10">
    <property type="entry name" value="Dihydrodipicolinate Reductase, domain 2"/>
    <property type="match status" value="1"/>
</dbReference>
<dbReference type="Gene3D" id="3.40.50.720">
    <property type="entry name" value="NAD(P)-binding Rossmann-like Domain"/>
    <property type="match status" value="1"/>
</dbReference>
<dbReference type="SUPFAM" id="SSF51735">
    <property type="entry name" value="NAD(P)-binding Rossmann-fold domains"/>
    <property type="match status" value="1"/>
</dbReference>
<dbReference type="AlphaFoldDB" id="A0A542Y2A9"/>
<evidence type="ECO:0000259" key="1">
    <source>
        <dbReference type="Pfam" id="PF03435"/>
    </source>
</evidence>
<dbReference type="Pfam" id="PF16653">
    <property type="entry name" value="Sacchrp_dh_C"/>
    <property type="match status" value="1"/>
</dbReference>
<dbReference type="InterPro" id="IPR005097">
    <property type="entry name" value="Sacchrp_dh_NADP-bd"/>
</dbReference>
<dbReference type="PANTHER" id="PTHR43796">
    <property type="entry name" value="CARBOXYNORSPERMIDINE SYNTHASE"/>
    <property type="match status" value="1"/>
</dbReference>
<evidence type="ECO:0000259" key="2">
    <source>
        <dbReference type="Pfam" id="PF16653"/>
    </source>
</evidence>
<dbReference type="InterPro" id="IPR032095">
    <property type="entry name" value="Sacchrp_dh-like_C"/>
</dbReference>
<feature type="domain" description="Saccharopine dehydrogenase-like C-terminal" evidence="2">
    <location>
        <begin position="133"/>
        <end position="367"/>
    </location>
</feature>
<gene>
    <name evidence="3" type="ORF">FB468_0188</name>
</gene>